<dbReference type="GeneID" id="111083382"/>
<feature type="non-terminal residue" evidence="3">
    <location>
        <position position="281"/>
    </location>
</feature>
<feature type="compositionally biased region" description="Polar residues" evidence="1">
    <location>
        <begin position="1"/>
        <end position="10"/>
    </location>
</feature>
<proteinExistence type="predicted"/>
<keyword evidence="2" id="KW-1185">Reference proteome</keyword>
<feature type="region of interest" description="Disordered" evidence="1">
    <location>
        <begin position="1"/>
        <end position="64"/>
    </location>
</feature>
<feature type="compositionally biased region" description="Basic and acidic residues" evidence="1">
    <location>
        <begin position="14"/>
        <end position="26"/>
    </location>
</feature>
<evidence type="ECO:0000313" key="2">
    <source>
        <dbReference type="Proteomes" id="UP000694941"/>
    </source>
</evidence>
<protein>
    <submittedName>
        <fullName evidence="3">Uncharacterized protein LOC111083382</fullName>
    </submittedName>
</protein>
<evidence type="ECO:0000256" key="1">
    <source>
        <dbReference type="SAM" id="MobiDB-lite"/>
    </source>
</evidence>
<reference evidence="3" key="1">
    <citation type="submission" date="2025-08" db="UniProtKB">
        <authorList>
            <consortium name="RefSeq"/>
        </authorList>
    </citation>
    <scope>IDENTIFICATION</scope>
    <source>
        <tissue evidence="3">Muscle</tissue>
    </source>
</reference>
<dbReference type="Proteomes" id="UP000694941">
    <property type="component" value="Unplaced"/>
</dbReference>
<accession>A0ABM1RW31</accession>
<gene>
    <name evidence="3" type="primary">LOC111083382</name>
</gene>
<feature type="compositionally biased region" description="Polar residues" evidence="1">
    <location>
        <begin position="47"/>
        <end position="61"/>
    </location>
</feature>
<evidence type="ECO:0000313" key="3">
    <source>
        <dbReference type="RefSeq" id="XP_022235586.1"/>
    </source>
</evidence>
<dbReference type="RefSeq" id="XP_022235586.1">
    <property type="nucleotide sequence ID" value="XM_022379878.1"/>
</dbReference>
<organism evidence="2 3">
    <name type="scientific">Limulus polyphemus</name>
    <name type="common">Atlantic horseshoe crab</name>
    <dbReference type="NCBI Taxonomy" id="6850"/>
    <lineage>
        <taxon>Eukaryota</taxon>
        <taxon>Metazoa</taxon>
        <taxon>Ecdysozoa</taxon>
        <taxon>Arthropoda</taxon>
        <taxon>Chelicerata</taxon>
        <taxon>Merostomata</taxon>
        <taxon>Xiphosura</taxon>
        <taxon>Limulidae</taxon>
        <taxon>Limulus</taxon>
    </lineage>
</organism>
<sequence length="281" mass="30761">MNANISNATKGKTVRSEEKLADRRPENSSGSLPTGQTGRRIGDSQRDVNQLLNSSSKNTNPDVLKPGILEIIPSVEGMTDIKSTISDGKDDPKEIEDTEAPFGEEVDDVIVNIKPMQPITRVSTYGYMSGLGSLSSTHSFTNKLQSSGLRYFSDINGSRRGRLGLSKQILMSEDCTSLYDNLTKRTSPTNKMISDVRYSSDAESVDLAAGYMSDGDVLRPGLVYRVDDIAAGYMSEGGASFYGRNISTDMKDGIMFFSKTINVLQDDRSINAFPLRSQYKT</sequence>
<feature type="compositionally biased region" description="Polar residues" evidence="1">
    <location>
        <begin position="27"/>
        <end position="37"/>
    </location>
</feature>
<name>A0ABM1RW31_LIMPO</name>